<evidence type="ECO:0000256" key="5">
    <source>
        <dbReference type="ARBA" id="ARBA00022679"/>
    </source>
</evidence>
<evidence type="ECO:0000256" key="1">
    <source>
        <dbReference type="ARBA" id="ARBA00000085"/>
    </source>
</evidence>
<dbReference type="InterPro" id="IPR003594">
    <property type="entry name" value="HATPase_dom"/>
</dbReference>
<dbReference type="PROSITE" id="PS50885">
    <property type="entry name" value="HAMP"/>
    <property type="match status" value="1"/>
</dbReference>
<dbReference type="InterPro" id="IPR036097">
    <property type="entry name" value="HisK_dim/P_sf"/>
</dbReference>
<evidence type="ECO:0000259" key="11">
    <source>
        <dbReference type="PROSITE" id="PS50109"/>
    </source>
</evidence>
<proteinExistence type="predicted"/>
<dbReference type="EC" id="2.7.13.3" evidence="3"/>
<evidence type="ECO:0000313" key="13">
    <source>
        <dbReference type="EMBL" id="AAQ19841.1"/>
    </source>
</evidence>
<dbReference type="SMART" id="SM00387">
    <property type="entry name" value="HATPase_c"/>
    <property type="match status" value="1"/>
</dbReference>
<dbReference type="Pfam" id="PF02518">
    <property type="entry name" value="HATPase_c"/>
    <property type="match status" value="1"/>
</dbReference>
<evidence type="ECO:0000256" key="6">
    <source>
        <dbReference type="ARBA" id="ARBA00022692"/>
    </source>
</evidence>
<keyword evidence="4" id="KW-0597">Phosphoprotein</keyword>
<dbReference type="AlphaFoldDB" id="Q6WB57"/>
<dbReference type="SUPFAM" id="SSF47384">
    <property type="entry name" value="Homodimeric domain of signal transducing histidine kinase"/>
    <property type="match status" value="1"/>
</dbReference>
<dbReference type="InterPro" id="IPR003661">
    <property type="entry name" value="HisK_dim/P_dom"/>
</dbReference>
<dbReference type="Pfam" id="PF00512">
    <property type="entry name" value="HisKA"/>
    <property type="match status" value="1"/>
</dbReference>
<evidence type="ECO:0000256" key="4">
    <source>
        <dbReference type="ARBA" id="ARBA00022553"/>
    </source>
</evidence>
<dbReference type="InterPro" id="IPR050428">
    <property type="entry name" value="TCS_sensor_his_kinase"/>
</dbReference>
<comment type="catalytic activity">
    <reaction evidence="1">
        <text>ATP + protein L-histidine = ADP + protein N-phospho-L-histidine.</text>
        <dbReference type="EC" id="2.7.13.3"/>
    </reaction>
</comment>
<reference evidence="13" key="1">
    <citation type="submission" date="2003-04" db="EMBL/GenBank/DDBJ databases">
        <title>Genes for Arsenite Oxidation from Alcaligenes faecalis.</title>
        <authorList>
            <person name="Silver S."/>
            <person name="Phung L.T."/>
            <person name="Malo B.J."/>
        </authorList>
    </citation>
    <scope>NUCLEOTIDE SEQUENCE</scope>
    <source>
        <strain evidence="13">NCIB 8687</strain>
    </source>
</reference>
<sequence length="491" mass="53921">MPVRTPNCFSRLSFRYKVPLALAAAIVVTEVVVGSTLVHMSYSGMVRDMQASAADLSRVLALSIREPLIRDDVWRVYEALRMPIDAREADSGLQDVIVLDREGSVFAASDPRRFPVLDPLQHMPANVRHAISQLNHVSGSLYFDFPGLFSELPAVVATTVRSEDSGVAGYVVATYDSEFLRARIIDLVLRVVLISVPGLILLLVLGWVFGDRIARPLSQLELAMQKVGHEDLAAIRASLTVRGLDETARLSRQFDDMLSQLQAKQNLERQMLVTQRLAAVGRVAAGVAHEINNPLGGMLNALDTLEKHGSPDPLTQKTVGLVSRGLSQIRATVSALLVEARLDSPLMTLGDWEDLRTLIEPQLEQRQVHLVWDVPDLPTLDLPAHLIRQLTLNLLLNARNAVDSGGTVACVAVVERSALSIQVSNTGQHIPEELLPNLFEPYQLHPNARNSHSYGLGLWVTYQIVNQLRGSIQVVSQPGYTSFVVGLPLNL</sequence>
<dbReference type="GO" id="GO:0000155">
    <property type="term" value="F:phosphorelay sensor kinase activity"/>
    <property type="evidence" value="ECO:0007669"/>
    <property type="project" value="InterPro"/>
</dbReference>
<feature type="transmembrane region" description="Helical" evidence="10">
    <location>
        <begin position="187"/>
        <end position="209"/>
    </location>
</feature>
<keyword evidence="7" id="KW-0418">Kinase</keyword>
<evidence type="ECO:0000256" key="10">
    <source>
        <dbReference type="SAM" id="Phobius"/>
    </source>
</evidence>
<accession>Q6WB57</accession>
<gene>
    <name evidence="13" type="primary">oxyS</name>
</gene>
<dbReference type="InterPro" id="IPR003660">
    <property type="entry name" value="HAMP_dom"/>
</dbReference>
<dbReference type="Gene3D" id="1.10.287.130">
    <property type="match status" value="1"/>
</dbReference>
<name>Q6WB57_ALCFA</name>
<evidence type="ECO:0000256" key="3">
    <source>
        <dbReference type="ARBA" id="ARBA00012438"/>
    </source>
</evidence>
<dbReference type="SMART" id="SM00304">
    <property type="entry name" value="HAMP"/>
    <property type="match status" value="1"/>
</dbReference>
<keyword evidence="10" id="KW-0472">Membrane</keyword>
<dbReference type="PANTHER" id="PTHR45436">
    <property type="entry name" value="SENSOR HISTIDINE KINASE YKOH"/>
    <property type="match status" value="1"/>
</dbReference>
<dbReference type="Pfam" id="PF00672">
    <property type="entry name" value="HAMP"/>
    <property type="match status" value="1"/>
</dbReference>
<dbReference type="PANTHER" id="PTHR45436:SF5">
    <property type="entry name" value="SENSOR HISTIDINE KINASE TRCS"/>
    <property type="match status" value="1"/>
</dbReference>
<dbReference type="SMART" id="SM00388">
    <property type="entry name" value="HisKA"/>
    <property type="match status" value="1"/>
</dbReference>
<dbReference type="Gene3D" id="6.10.340.10">
    <property type="match status" value="1"/>
</dbReference>
<dbReference type="EMBL" id="AY297781">
    <property type="protein sequence ID" value="AAQ19841.1"/>
    <property type="molecule type" value="Genomic_DNA"/>
</dbReference>
<dbReference type="CDD" id="cd06225">
    <property type="entry name" value="HAMP"/>
    <property type="match status" value="1"/>
</dbReference>
<dbReference type="InterPro" id="IPR036890">
    <property type="entry name" value="HATPase_C_sf"/>
</dbReference>
<dbReference type="CDD" id="cd00082">
    <property type="entry name" value="HisKA"/>
    <property type="match status" value="1"/>
</dbReference>
<feature type="domain" description="HAMP" evidence="12">
    <location>
        <begin position="211"/>
        <end position="266"/>
    </location>
</feature>
<keyword evidence="6 10" id="KW-0812">Transmembrane</keyword>
<evidence type="ECO:0000256" key="8">
    <source>
        <dbReference type="ARBA" id="ARBA00022989"/>
    </source>
</evidence>
<dbReference type="PROSITE" id="PS50109">
    <property type="entry name" value="HIS_KIN"/>
    <property type="match status" value="1"/>
</dbReference>
<keyword evidence="8 10" id="KW-1133">Transmembrane helix</keyword>
<evidence type="ECO:0000259" key="12">
    <source>
        <dbReference type="PROSITE" id="PS50885"/>
    </source>
</evidence>
<keyword evidence="5" id="KW-0808">Transferase</keyword>
<feature type="domain" description="Histidine kinase" evidence="11">
    <location>
        <begin position="286"/>
        <end position="491"/>
    </location>
</feature>
<keyword evidence="9" id="KW-0902">Two-component regulatory system</keyword>
<protein>
    <recommendedName>
        <fullName evidence="3">histidine kinase</fullName>
        <ecNumber evidence="3">2.7.13.3</ecNumber>
    </recommendedName>
</protein>
<dbReference type="InterPro" id="IPR005467">
    <property type="entry name" value="His_kinase_dom"/>
</dbReference>
<comment type="subcellular location">
    <subcellularLocation>
        <location evidence="2">Membrane</location>
    </subcellularLocation>
</comment>
<dbReference type="GO" id="GO:0005886">
    <property type="term" value="C:plasma membrane"/>
    <property type="evidence" value="ECO:0007669"/>
    <property type="project" value="TreeGrafter"/>
</dbReference>
<dbReference type="Gene3D" id="3.30.565.10">
    <property type="entry name" value="Histidine kinase-like ATPase, C-terminal domain"/>
    <property type="match status" value="1"/>
</dbReference>
<evidence type="ECO:0000256" key="7">
    <source>
        <dbReference type="ARBA" id="ARBA00022777"/>
    </source>
</evidence>
<evidence type="ECO:0000256" key="9">
    <source>
        <dbReference type="ARBA" id="ARBA00023012"/>
    </source>
</evidence>
<evidence type="ECO:0000256" key="2">
    <source>
        <dbReference type="ARBA" id="ARBA00004370"/>
    </source>
</evidence>
<feature type="transmembrane region" description="Helical" evidence="10">
    <location>
        <begin position="20"/>
        <end position="42"/>
    </location>
</feature>
<organism evidence="13">
    <name type="scientific">Alcaligenes faecalis</name>
    <dbReference type="NCBI Taxonomy" id="511"/>
    <lineage>
        <taxon>Bacteria</taxon>
        <taxon>Pseudomonadati</taxon>
        <taxon>Pseudomonadota</taxon>
        <taxon>Betaproteobacteria</taxon>
        <taxon>Burkholderiales</taxon>
        <taxon>Alcaligenaceae</taxon>
        <taxon>Alcaligenes</taxon>
    </lineage>
</organism>
<dbReference type="SUPFAM" id="SSF55874">
    <property type="entry name" value="ATPase domain of HSP90 chaperone/DNA topoisomerase II/histidine kinase"/>
    <property type="match status" value="1"/>
</dbReference>